<protein>
    <submittedName>
        <fullName evidence="9">Iron ABC transporter permease</fullName>
    </submittedName>
</protein>
<evidence type="ECO:0000256" key="4">
    <source>
        <dbReference type="ARBA" id="ARBA00022989"/>
    </source>
</evidence>
<evidence type="ECO:0000256" key="8">
    <source>
        <dbReference type="SAM" id="Phobius"/>
    </source>
</evidence>
<dbReference type="PANTHER" id="PTHR30477">
    <property type="entry name" value="ABC-TRANSPORTER METAL-BINDING PROTEIN"/>
    <property type="match status" value="1"/>
</dbReference>
<reference evidence="10" key="1">
    <citation type="journal article" date="2019" name="Int. J. Syst. Evol. Microbiol.">
        <title>The Global Catalogue of Microorganisms (GCM) 10K type strain sequencing project: providing services to taxonomists for standard genome sequencing and annotation.</title>
        <authorList>
            <consortium name="The Broad Institute Genomics Platform"/>
            <consortium name="The Broad Institute Genome Sequencing Center for Infectious Disease"/>
            <person name="Wu L."/>
            <person name="Ma J."/>
        </authorList>
    </citation>
    <scope>NUCLEOTIDE SEQUENCE [LARGE SCALE GENOMIC DNA]</scope>
    <source>
        <strain evidence="10">JCM 15443</strain>
    </source>
</reference>
<evidence type="ECO:0000313" key="10">
    <source>
        <dbReference type="Proteomes" id="UP000661918"/>
    </source>
</evidence>
<evidence type="ECO:0000256" key="5">
    <source>
        <dbReference type="ARBA" id="ARBA00023136"/>
    </source>
</evidence>
<evidence type="ECO:0000313" key="9">
    <source>
        <dbReference type="EMBL" id="GGM09899.1"/>
    </source>
</evidence>
<keyword evidence="6" id="KW-0813">Transport</keyword>
<dbReference type="Gene3D" id="1.10.3470.10">
    <property type="entry name" value="ABC transporter involved in vitamin B12 uptake, BtuC"/>
    <property type="match status" value="1"/>
</dbReference>
<proteinExistence type="inferred from homology"/>
<dbReference type="InterPro" id="IPR037294">
    <property type="entry name" value="ABC_BtuC-like"/>
</dbReference>
<keyword evidence="5 8" id="KW-0472">Membrane</keyword>
<dbReference type="SUPFAM" id="SSF81345">
    <property type="entry name" value="ABC transporter involved in vitamin B12 uptake, BtuC"/>
    <property type="match status" value="1"/>
</dbReference>
<accession>A0ABQ2GSM7</accession>
<feature type="transmembrane region" description="Helical" evidence="8">
    <location>
        <begin position="248"/>
        <end position="267"/>
    </location>
</feature>
<gene>
    <name evidence="9" type="ORF">GCM10010841_17940</name>
</gene>
<dbReference type="InterPro" id="IPR001626">
    <property type="entry name" value="ABC_TroCD"/>
</dbReference>
<feature type="transmembrane region" description="Helical" evidence="8">
    <location>
        <begin position="14"/>
        <end position="38"/>
    </location>
</feature>
<feature type="region of interest" description="Disordered" evidence="7">
    <location>
        <begin position="284"/>
        <end position="318"/>
    </location>
</feature>
<keyword evidence="10" id="KW-1185">Reference proteome</keyword>
<sequence length="318" mass="33661">MTLEFLLAPLQYDFMLRALLVSALVGMVCAVLSCFVILKGWSLMGDAVSHAVLPGVVISYLLGLPFVIGAFFFGLLSVSAIGFIQSRSRVKEDTVIGVVFTALFALGLVMISKVSSDVHLSHILFGDVLGIGDSELWQTVIAGAVALIVTLLLRKDLLLYVFDSTHARSIGLNTGVLNYVLLTVLALTIVTALQTVGVILVVAMLITPGATAYLLTDRFSRMLWIAVACGVGSSVIGTYGSYFLDGATGASIVLVQSILFVLAFIFAPKHGQLARRRQQLAERAGELGEGQGNPGSPRAVLGRRQAGDSGKRSDSAAD</sequence>
<dbReference type="PANTHER" id="PTHR30477:SF13">
    <property type="entry name" value="IRON TRANSPORT SYSTEM MEMBRANE PROTEIN HI_0360-RELATED"/>
    <property type="match status" value="1"/>
</dbReference>
<evidence type="ECO:0000256" key="1">
    <source>
        <dbReference type="ARBA" id="ARBA00004141"/>
    </source>
</evidence>
<feature type="transmembrane region" description="Helical" evidence="8">
    <location>
        <begin position="136"/>
        <end position="153"/>
    </location>
</feature>
<feature type="transmembrane region" description="Helical" evidence="8">
    <location>
        <begin position="174"/>
        <end position="192"/>
    </location>
</feature>
<feature type="transmembrane region" description="Helical" evidence="8">
    <location>
        <begin position="58"/>
        <end position="83"/>
    </location>
</feature>
<dbReference type="Proteomes" id="UP000661918">
    <property type="component" value="Unassembled WGS sequence"/>
</dbReference>
<evidence type="ECO:0000256" key="3">
    <source>
        <dbReference type="ARBA" id="ARBA00022692"/>
    </source>
</evidence>
<evidence type="ECO:0000256" key="7">
    <source>
        <dbReference type="SAM" id="MobiDB-lite"/>
    </source>
</evidence>
<evidence type="ECO:0000256" key="2">
    <source>
        <dbReference type="ARBA" id="ARBA00008034"/>
    </source>
</evidence>
<feature type="transmembrane region" description="Helical" evidence="8">
    <location>
        <begin position="222"/>
        <end position="242"/>
    </location>
</feature>
<comment type="caution">
    <text evidence="9">The sequence shown here is derived from an EMBL/GenBank/DDBJ whole genome shotgun (WGS) entry which is preliminary data.</text>
</comment>
<evidence type="ECO:0000256" key="6">
    <source>
        <dbReference type="RuleBase" id="RU003943"/>
    </source>
</evidence>
<dbReference type="Pfam" id="PF00950">
    <property type="entry name" value="ABC-3"/>
    <property type="match status" value="1"/>
</dbReference>
<dbReference type="CDD" id="cd06550">
    <property type="entry name" value="TM_ABC_iron-siderophores_like"/>
    <property type="match status" value="1"/>
</dbReference>
<feature type="compositionally biased region" description="Basic and acidic residues" evidence="7">
    <location>
        <begin position="305"/>
        <end position="318"/>
    </location>
</feature>
<comment type="similarity">
    <text evidence="2 6">Belongs to the ABC-3 integral membrane protein family.</text>
</comment>
<keyword evidence="4 8" id="KW-1133">Transmembrane helix</keyword>
<dbReference type="RefSeq" id="WP_188903587.1">
    <property type="nucleotide sequence ID" value="NZ_BMOM01000012.1"/>
</dbReference>
<feature type="transmembrane region" description="Helical" evidence="8">
    <location>
        <begin position="95"/>
        <end position="116"/>
    </location>
</feature>
<comment type="subcellular location">
    <subcellularLocation>
        <location evidence="6">Cell membrane</location>
        <topology evidence="6">Multi-pass membrane protein</topology>
    </subcellularLocation>
    <subcellularLocation>
        <location evidence="1">Membrane</location>
        <topology evidence="1">Multi-pass membrane protein</topology>
    </subcellularLocation>
</comment>
<name>A0ABQ2GSM7_9DEIO</name>
<dbReference type="EMBL" id="BMOM01000012">
    <property type="protein sequence ID" value="GGM09899.1"/>
    <property type="molecule type" value="Genomic_DNA"/>
</dbReference>
<keyword evidence="3 6" id="KW-0812">Transmembrane</keyword>
<organism evidence="9 10">
    <name type="scientific">Deinococcus aerophilus</name>
    <dbReference type="NCBI Taxonomy" id="522488"/>
    <lineage>
        <taxon>Bacteria</taxon>
        <taxon>Thermotogati</taxon>
        <taxon>Deinococcota</taxon>
        <taxon>Deinococci</taxon>
        <taxon>Deinococcales</taxon>
        <taxon>Deinococcaceae</taxon>
        <taxon>Deinococcus</taxon>
    </lineage>
</organism>
<feature type="transmembrane region" description="Helical" evidence="8">
    <location>
        <begin position="198"/>
        <end position="215"/>
    </location>
</feature>